<dbReference type="Proteomes" id="UP000198372">
    <property type="component" value="Unassembled WGS sequence"/>
</dbReference>
<accession>A0A238FIY3</accession>
<dbReference type="STRING" id="269621.A0A238FIY3"/>
<dbReference type="EMBL" id="FMSP01000017">
    <property type="protein sequence ID" value="SCV73207.1"/>
    <property type="molecule type" value="Genomic_DNA"/>
</dbReference>
<keyword evidence="2" id="KW-1185">Reference proteome</keyword>
<protein>
    <submittedName>
        <fullName evidence="1">BQ2448_7132 protein</fullName>
    </submittedName>
</protein>
<evidence type="ECO:0000313" key="2">
    <source>
        <dbReference type="Proteomes" id="UP000198372"/>
    </source>
</evidence>
<gene>
    <name evidence="1" type="ORF">BQ2448_7132</name>
</gene>
<organism evidence="1 2">
    <name type="scientific">Microbotryum intermedium</name>
    <dbReference type="NCBI Taxonomy" id="269621"/>
    <lineage>
        <taxon>Eukaryota</taxon>
        <taxon>Fungi</taxon>
        <taxon>Dikarya</taxon>
        <taxon>Basidiomycota</taxon>
        <taxon>Pucciniomycotina</taxon>
        <taxon>Microbotryomycetes</taxon>
        <taxon>Microbotryales</taxon>
        <taxon>Microbotryaceae</taxon>
        <taxon>Microbotryum</taxon>
    </lineage>
</organism>
<proteinExistence type="predicted"/>
<sequence length="72" mass="8189">MTAVGRCWPDPGFADRVAQDFYGCCQSLSWAYNHVGEWCTHYRTFMLDNLSFGLLALQLATVFYQSLNDASK</sequence>
<dbReference type="AlphaFoldDB" id="A0A238FIY3"/>
<reference evidence="2" key="1">
    <citation type="submission" date="2016-09" db="EMBL/GenBank/DDBJ databases">
        <authorList>
            <person name="Jeantristanb JTB J.-T."/>
            <person name="Ricardo R."/>
        </authorList>
    </citation>
    <scope>NUCLEOTIDE SEQUENCE [LARGE SCALE GENOMIC DNA]</scope>
</reference>
<name>A0A238FIY3_9BASI</name>
<evidence type="ECO:0000313" key="1">
    <source>
        <dbReference type="EMBL" id="SCV73207.1"/>
    </source>
</evidence>